<dbReference type="InterPro" id="IPR006710">
    <property type="entry name" value="Glyco_hydro_43"/>
</dbReference>
<evidence type="ECO:0000313" key="8">
    <source>
        <dbReference type="EMBL" id="KZT72949.1"/>
    </source>
</evidence>
<evidence type="ECO:0000256" key="5">
    <source>
        <dbReference type="PIRSR" id="PIRSR606710-2"/>
    </source>
</evidence>
<feature type="chain" id="PRO_5007866903" evidence="7">
    <location>
        <begin position="24"/>
        <end position="325"/>
    </location>
</feature>
<keyword evidence="3 6" id="KW-0326">Glycosidase</keyword>
<feature type="site" description="Important for catalytic activity, responsible for pKa modulation of the active site Glu and correct orientation of both the proton donor and substrate" evidence="5">
    <location>
        <position position="156"/>
    </location>
</feature>
<dbReference type="CDD" id="cd08999">
    <property type="entry name" value="GH43_ABN-like"/>
    <property type="match status" value="1"/>
</dbReference>
<feature type="signal peptide" evidence="7">
    <location>
        <begin position="1"/>
        <end position="23"/>
    </location>
</feature>
<comment type="similarity">
    <text evidence="1 6">Belongs to the glycosyl hydrolase 43 family.</text>
</comment>
<proteinExistence type="inferred from homology"/>
<protein>
    <submittedName>
        <fullName evidence="8">Glycoside hydrolase family 43 protein</fullName>
    </submittedName>
</protein>
<evidence type="ECO:0000256" key="4">
    <source>
        <dbReference type="PIRSR" id="PIRSR606710-1"/>
    </source>
</evidence>
<dbReference type="EMBL" id="KV429039">
    <property type="protein sequence ID" value="KZT72949.1"/>
    <property type="molecule type" value="Genomic_DNA"/>
</dbReference>
<dbReference type="Gene3D" id="2.115.10.20">
    <property type="entry name" value="Glycosyl hydrolase domain, family 43"/>
    <property type="match status" value="1"/>
</dbReference>
<feature type="active site" description="Proton acceptor" evidence="4">
    <location>
        <position position="42"/>
    </location>
</feature>
<dbReference type="STRING" id="1314783.A0A165T594"/>
<accession>A0A165T594</accession>
<evidence type="ECO:0000313" key="9">
    <source>
        <dbReference type="Proteomes" id="UP000076727"/>
    </source>
</evidence>
<evidence type="ECO:0000256" key="2">
    <source>
        <dbReference type="ARBA" id="ARBA00022801"/>
    </source>
</evidence>
<dbReference type="InterPro" id="IPR051795">
    <property type="entry name" value="Glycosyl_Hydrlase_43"/>
</dbReference>
<keyword evidence="2 6" id="KW-0378">Hydrolase</keyword>
<evidence type="ECO:0000256" key="6">
    <source>
        <dbReference type="RuleBase" id="RU361187"/>
    </source>
</evidence>
<dbReference type="Pfam" id="PF04616">
    <property type="entry name" value="Glyco_hydro_43"/>
    <property type="match status" value="1"/>
</dbReference>
<sequence length="325" mass="34331">MFCCTLLVACFLSTFVSVPGALSLILDKRAVAGPVIDQDFPDPGLIRNSDGVWYAYSTSSGDKNIPVATSTDFNTWTIVGDALPDPGDWVDSSDSGLWAPDVREITTGNYVMYYSVKPTSAASRCVAAATATSPTGPFTAQSGPLFCDDTEGGVIDISGFEAPGGSLYVVWKVDGNSIGSNSTPIRLQHVGADGYTVDGDVYTLINRDAADGPLVEAPSLVYWDGWYYLFFSSNLYSTTYYDISYAVAQSVTGPYTKVQAPNAPFLVTGDDGLTAPGGATVINVLDQYVNMVFHADLNGENIDGGRGMYSAATICLSEGVAEVSC</sequence>
<feature type="active site" description="Proton donor" evidence="4">
    <location>
        <position position="216"/>
    </location>
</feature>
<dbReference type="GO" id="GO:0004553">
    <property type="term" value="F:hydrolase activity, hydrolyzing O-glycosyl compounds"/>
    <property type="evidence" value="ECO:0007669"/>
    <property type="project" value="InterPro"/>
</dbReference>
<gene>
    <name evidence="8" type="ORF">DAEQUDRAFT_685337</name>
</gene>
<keyword evidence="9" id="KW-1185">Reference proteome</keyword>
<reference evidence="8 9" key="1">
    <citation type="journal article" date="2016" name="Mol. Biol. Evol.">
        <title>Comparative Genomics of Early-Diverging Mushroom-Forming Fungi Provides Insights into the Origins of Lignocellulose Decay Capabilities.</title>
        <authorList>
            <person name="Nagy L.G."/>
            <person name="Riley R."/>
            <person name="Tritt A."/>
            <person name="Adam C."/>
            <person name="Daum C."/>
            <person name="Floudas D."/>
            <person name="Sun H."/>
            <person name="Yadav J.S."/>
            <person name="Pangilinan J."/>
            <person name="Larsson K.H."/>
            <person name="Matsuura K."/>
            <person name="Barry K."/>
            <person name="Labutti K."/>
            <person name="Kuo R."/>
            <person name="Ohm R.A."/>
            <person name="Bhattacharya S.S."/>
            <person name="Shirouzu T."/>
            <person name="Yoshinaga Y."/>
            <person name="Martin F.M."/>
            <person name="Grigoriev I.V."/>
            <person name="Hibbett D.S."/>
        </authorList>
    </citation>
    <scope>NUCLEOTIDE SEQUENCE [LARGE SCALE GENOMIC DNA]</scope>
    <source>
        <strain evidence="8 9">L-15889</strain>
    </source>
</reference>
<dbReference type="AlphaFoldDB" id="A0A165T594"/>
<keyword evidence="7" id="KW-0732">Signal</keyword>
<dbReference type="OrthoDB" id="3879658at2759"/>
<evidence type="ECO:0000256" key="7">
    <source>
        <dbReference type="SAM" id="SignalP"/>
    </source>
</evidence>
<dbReference type="Proteomes" id="UP000076727">
    <property type="component" value="Unassembled WGS sequence"/>
</dbReference>
<dbReference type="InterPro" id="IPR023296">
    <property type="entry name" value="Glyco_hydro_beta-prop_sf"/>
</dbReference>
<dbReference type="GO" id="GO:0005975">
    <property type="term" value="P:carbohydrate metabolic process"/>
    <property type="evidence" value="ECO:0007669"/>
    <property type="project" value="InterPro"/>
</dbReference>
<dbReference type="PANTHER" id="PTHR42812:SF5">
    <property type="entry name" value="ENDO-ARABINASE"/>
    <property type="match status" value="1"/>
</dbReference>
<evidence type="ECO:0000256" key="1">
    <source>
        <dbReference type="ARBA" id="ARBA00009865"/>
    </source>
</evidence>
<dbReference type="SUPFAM" id="SSF75005">
    <property type="entry name" value="Arabinanase/levansucrase/invertase"/>
    <property type="match status" value="1"/>
</dbReference>
<organism evidence="8 9">
    <name type="scientific">Daedalea quercina L-15889</name>
    <dbReference type="NCBI Taxonomy" id="1314783"/>
    <lineage>
        <taxon>Eukaryota</taxon>
        <taxon>Fungi</taxon>
        <taxon>Dikarya</taxon>
        <taxon>Basidiomycota</taxon>
        <taxon>Agaricomycotina</taxon>
        <taxon>Agaricomycetes</taxon>
        <taxon>Polyporales</taxon>
        <taxon>Fomitopsis</taxon>
    </lineage>
</organism>
<name>A0A165T594_9APHY</name>
<dbReference type="PANTHER" id="PTHR42812">
    <property type="entry name" value="BETA-XYLOSIDASE"/>
    <property type="match status" value="1"/>
</dbReference>
<evidence type="ECO:0000256" key="3">
    <source>
        <dbReference type="ARBA" id="ARBA00023295"/>
    </source>
</evidence>